<dbReference type="CDD" id="cd11616">
    <property type="entry name" value="SAF_DH_OX_like"/>
    <property type="match status" value="1"/>
</dbReference>
<dbReference type="PANTHER" id="PTHR37850">
    <property type="entry name" value="STRU PROTEIN"/>
    <property type="match status" value="1"/>
</dbReference>
<protein>
    <submittedName>
        <fullName evidence="2">NAD(P)-dependent oxidoreductase</fullName>
    </submittedName>
</protein>
<accession>A0ABP3R1N3</accession>
<dbReference type="Pfam" id="PF01408">
    <property type="entry name" value="GFO_IDH_MocA"/>
    <property type="match status" value="1"/>
</dbReference>
<name>A0ABP3R1N3_9PROT</name>
<dbReference type="Pfam" id="PF21135">
    <property type="entry name" value="DRL_cat"/>
    <property type="match status" value="1"/>
</dbReference>
<dbReference type="EMBL" id="BAAAFZ010000071">
    <property type="protein sequence ID" value="GAA0599654.1"/>
    <property type="molecule type" value="Genomic_DNA"/>
</dbReference>
<keyword evidence="3" id="KW-1185">Reference proteome</keyword>
<evidence type="ECO:0000313" key="3">
    <source>
        <dbReference type="Proteomes" id="UP001501588"/>
    </source>
</evidence>
<proteinExistence type="predicted"/>
<reference evidence="3" key="1">
    <citation type="journal article" date="2019" name="Int. J. Syst. Evol. Microbiol.">
        <title>The Global Catalogue of Microorganisms (GCM) 10K type strain sequencing project: providing services to taxonomists for standard genome sequencing and annotation.</title>
        <authorList>
            <consortium name="The Broad Institute Genomics Platform"/>
            <consortium name="The Broad Institute Genome Sequencing Center for Infectious Disease"/>
            <person name="Wu L."/>
            <person name="Ma J."/>
        </authorList>
    </citation>
    <scope>NUCLEOTIDE SEQUENCE [LARGE SCALE GENOMIC DNA]</scope>
    <source>
        <strain evidence="3">JCM 9933</strain>
    </source>
</reference>
<sequence length="438" mass="47173">MIIVDRLLRQREADGKPVRVGMVGAGFMARGIANQIVNSVPGMRLVAIANRTLNNAVQAYTEAGVEEVAFVGSQKALEKCIDTNRPAVTQDPMLLCAADGIDCLIDATGAVEHGAQVTMQAIAYGKHVVTMNAELDATVGPILKRHADKAGVILTGCDGDQPGVQMNLYRFVKSIGLTPLLCGNVKGLQDPYRNPTTQKGFAEKWGQNPYMVTSFADGTKISFEQAVVANATGMTVVQRGMTGIEHPGHVDELTKSYDVDMLRELGGIVDYVVGSKPGPGVFVLATHDDPKQRHYLNLYKLGEGPLYSFYTPYHLCHFEVPLSVARLVLCGDAVMQPIDGPRVDVVTTAKTDLKAGTVIDALGGYHSYGQAETYDASRAERLLPMGLAEGCKLLRDVRKDQVLTYADVEVPEGRLVDQLRAEQDEAFPGDAQGVRAAA</sequence>
<dbReference type="InterPro" id="IPR036291">
    <property type="entry name" value="NAD(P)-bd_dom_sf"/>
</dbReference>
<evidence type="ECO:0000313" key="2">
    <source>
        <dbReference type="EMBL" id="GAA0599654.1"/>
    </source>
</evidence>
<dbReference type="Proteomes" id="UP001501588">
    <property type="component" value="Unassembled WGS sequence"/>
</dbReference>
<feature type="domain" description="SAF" evidence="1">
    <location>
        <begin position="344"/>
        <end position="409"/>
    </location>
</feature>
<dbReference type="RefSeq" id="WP_343897388.1">
    <property type="nucleotide sequence ID" value="NZ_BAAAFZ010000071.1"/>
</dbReference>
<dbReference type="SMART" id="SM00858">
    <property type="entry name" value="SAF"/>
    <property type="match status" value="1"/>
</dbReference>
<dbReference type="InterPro" id="IPR000683">
    <property type="entry name" value="Gfo/Idh/MocA-like_OxRdtase_N"/>
</dbReference>
<dbReference type="SUPFAM" id="SSF51735">
    <property type="entry name" value="NAD(P)-binding Rossmann-fold domains"/>
    <property type="match status" value="1"/>
</dbReference>
<gene>
    <name evidence="2" type="ORF">GCM10009416_42140</name>
</gene>
<organism evidence="2 3">
    <name type="scientific">Craurococcus roseus</name>
    <dbReference type="NCBI Taxonomy" id="77585"/>
    <lineage>
        <taxon>Bacteria</taxon>
        <taxon>Pseudomonadati</taxon>
        <taxon>Pseudomonadota</taxon>
        <taxon>Alphaproteobacteria</taxon>
        <taxon>Acetobacterales</taxon>
        <taxon>Acetobacteraceae</taxon>
        <taxon>Craurococcus</taxon>
    </lineage>
</organism>
<comment type="caution">
    <text evidence="2">The sequence shown here is derived from an EMBL/GenBank/DDBJ whole genome shotgun (WGS) entry which is preliminary data.</text>
</comment>
<dbReference type="Gene3D" id="3.40.50.720">
    <property type="entry name" value="NAD(P)-binding Rossmann-like Domain"/>
    <property type="match status" value="1"/>
</dbReference>
<dbReference type="InterPro" id="IPR048423">
    <property type="entry name" value="DRL_cat"/>
</dbReference>
<dbReference type="Pfam" id="PF08666">
    <property type="entry name" value="SAF"/>
    <property type="match status" value="1"/>
</dbReference>
<dbReference type="PANTHER" id="PTHR37850:SF1">
    <property type="entry name" value="SAF DOMAIN PROTEIN"/>
    <property type="match status" value="1"/>
</dbReference>
<dbReference type="InterPro" id="IPR013974">
    <property type="entry name" value="SAF"/>
</dbReference>
<evidence type="ECO:0000259" key="1">
    <source>
        <dbReference type="SMART" id="SM00858"/>
    </source>
</evidence>